<dbReference type="EMBL" id="LT985188">
    <property type="protein sequence ID" value="SPD87675.1"/>
    <property type="molecule type" value="Genomic_DNA"/>
</dbReference>
<keyword evidence="2" id="KW-1185">Reference proteome</keyword>
<dbReference type="CDD" id="cd00085">
    <property type="entry name" value="HNHc"/>
    <property type="match status" value="1"/>
</dbReference>
<dbReference type="GO" id="GO:0004519">
    <property type="term" value="F:endonuclease activity"/>
    <property type="evidence" value="ECO:0007669"/>
    <property type="project" value="UniProtKB-KW"/>
</dbReference>
<evidence type="ECO:0000313" key="2">
    <source>
        <dbReference type="Proteomes" id="UP000238164"/>
    </source>
</evidence>
<accession>A0A2N9JHY7</accession>
<evidence type="ECO:0000313" key="1">
    <source>
        <dbReference type="EMBL" id="SPD87675.1"/>
    </source>
</evidence>
<name>A0A2N9JHY7_9ACTN</name>
<protein>
    <submittedName>
        <fullName evidence="1">Putative HNH endonuclease</fullName>
    </submittedName>
</protein>
<dbReference type="RefSeq" id="WP_158681143.1">
    <property type="nucleotide sequence ID" value="NZ_BAAAGO010000031.1"/>
</dbReference>
<gene>
    <name evidence="1" type="ORF">MPLG2_2645</name>
</gene>
<dbReference type="Gene3D" id="1.10.30.50">
    <property type="match status" value="1"/>
</dbReference>
<dbReference type="InterPro" id="IPR003615">
    <property type="entry name" value="HNH_nuc"/>
</dbReference>
<keyword evidence="1" id="KW-0378">Hydrolase</keyword>
<organism evidence="1 2">
    <name type="scientific">Micropruina glycogenica</name>
    <dbReference type="NCBI Taxonomy" id="75385"/>
    <lineage>
        <taxon>Bacteria</taxon>
        <taxon>Bacillati</taxon>
        <taxon>Actinomycetota</taxon>
        <taxon>Actinomycetes</taxon>
        <taxon>Propionibacteriales</taxon>
        <taxon>Nocardioidaceae</taxon>
        <taxon>Micropruina</taxon>
    </lineage>
</organism>
<keyword evidence="1" id="KW-0540">Nuclease</keyword>
<dbReference type="OrthoDB" id="3778721at2"/>
<dbReference type="KEGG" id="mgg:MPLG2_2645"/>
<dbReference type="Proteomes" id="UP000238164">
    <property type="component" value="Chromosome 1"/>
</dbReference>
<keyword evidence="1" id="KW-0255">Endonuclease</keyword>
<proteinExistence type="predicted"/>
<dbReference type="AlphaFoldDB" id="A0A2N9JHY7"/>
<reference evidence="1 2" key="1">
    <citation type="submission" date="2018-02" db="EMBL/GenBank/DDBJ databases">
        <authorList>
            <person name="Cohen D.B."/>
            <person name="Kent A.D."/>
        </authorList>
    </citation>
    <scope>NUCLEOTIDE SEQUENCE [LARGE SCALE GENOMIC DNA]</scope>
    <source>
        <strain evidence="1">1</strain>
    </source>
</reference>
<sequence length="463" mass="50355">METAAIEHMSAADVLADLRACDQLERQVTARRLALAARWADLNPSIQTLPEAVDRTMTDDELGIGLAAVAEFAAVHAVTTQTGRTLIADALELRHRLPKLWHAVHELHIAAWKACAVAQTTRPRSTELATALDTQTATLGDRLTLRRIKKLALQAVARFEPDTLPDPDTRRWLRITADTATTAGAGWVDGRLDTPDALDLETAVRAVSRQLARNGSTDDLDPLRAHALGIIARHALGLPETDTQCGNAAQPGTIGATAPHAGRAVQLYVHLDADTFNRVQGISTRRSAAAQPDNTAIASGVRLAEVGTTDQLVTVEQIRRWCSSAGTITVRPVIDLAANHEASGYRPTPTQREQIALRDRTCVFPHCTRPAHPLPTSADDPDQFSHDADHIVAYDVGGETSSTNLACLCRHHHRLKTHTGWRYVRVGPSDYLWTSPTGLTFLRTATGSTELPEQHPRVRKRAA</sequence>